<protein>
    <submittedName>
        <fullName evidence="1">Uncharacterized protein</fullName>
    </submittedName>
</protein>
<proteinExistence type="predicted"/>
<accession>A0AAV1USH6</accession>
<name>A0AAV1USH6_9STRA</name>
<organism evidence="1 2">
    <name type="scientific">Peronospora matthiolae</name>
    <dbReference type="NCBI Taxonomy" id="2874970"/>
    <lineage>
        <taxon>Eukaryota</taxon>
        <taxon>Sar</taxon>
        <taxon>Stramenopiles</taxon>
        <taxon>Oomycota</taxon>
        <taxon>Peronosporomycetes</taxon>
        <taxon>Peronosporales</taxon>
        <taxon>Peronosporaceae</taxon>
        <taxon>Peronospora</taxon>
    </lineage>
</organism>
<dbReference type="Proteomes" id="UP001162060">
    <property type="component" value="Unassembled WGS sequence"/>
</dbReference>
<dbReference type="AlphaFoldDB" id="A0AAV1USH6"/>
<gene>
    <name evidence="1" type="ORF">PM001_LOCUS21358</name>
</gene>
<sequence length="114" mass="12370">MDEGQADGMMPWKMILPSEPISGDCFELYLVSLLCFVGHKTDDAVEIAQSLLFRTKYIPNVSPREMGDIGPCLVSPPLAFGHSPGVLMMGKDKSAADLTAAVFAQHESQRVDTV</sequence>
<evidence type="ECO:0000313" key="2">
    <source>
        <dbReference type="Proteomes" id="UP001162060"/>
    </source>
</evidence>
<evidence type="ECO:0000313" key="1">
    <source>
        <dbReference type="EMBL" id="CAK7936208.1"/>
    </source>
</evidence>
<reference evidence="1" key="1">
    <citation type="submission" date="2024-01" db="EMBL/GenBank/DDBJ databases">
        <authorList>
            <person name="Webb A."/>
        </authorList>
    </citation>
    <scope>NUCLEOTIDE SEQUENCE</scope>
    <source>
        <strain evidence="1">Pm1</strain>
    </source>
</reference>
<dbReference type="EMBL" id="CAKLBY020000223">
    <property type="protein sequence ID" value="CAK7936208.1"/>
    <property type="molecule type" value="Genomic_DNA"/>
</dbReference>
<comment type="caution">
    <text evidence="1">The sequence shown here is derived from an EMBL/GenBank/DDBJ whole genome shotgun (WGS) entry which is preliminary data.</text>
</comment>